<reference evidence="1" key="1">
    <citation type="submission" date="2020-01" db="EMBL/GenBank/DDBJ databases">
        <authorList>
            <consortium name="DOE Joint Genome Institute"/>
            <person name="Haridas S."/>
            <person name="Albert R."/>
            <person name="Binder M."/>
            <person name="Bloem J."/>
            <person name="Labutti K."/>
            <person name="Salamov A."/>
            <person name="Andreopoulos B."/>
            <person name="Baker S.E."/>
            <person name="Barry K."/>
            <person name="Bills G."/>
            <person name="Bluhm B.H."/>
            <person name="Cannon C."/>
            <person name="Castanera R."/>
            <person name="Culley D.E."/>
            <person name="Daum C."/>
            <person name="Ezra D."/>
            <person name="Gonzalez J.B."/>
            <person name="Henrissat B."/>
            <person name="Kuo A."/>
            <person name="Liang C."/>
            <person name="Lipzen A."/>
            <person name="Lutzoni F."/>
            <person name="Magnuson J."/>
            <person name="Mondo S."/>
            <person name="Nolan M."/>
            <person name="Ohm R."/>
            <person name="Pangilinan J."/>
            <person name="Park H.-J."/>
            <person name="Ramirez L."/>
            <person name="Alfaro M."/>
            <person name="Sun H."/>
            <person name="Tritt A."/>
            <person name="Yoshinaga Y."/>
            <person name="Zwiers L.-H."/>
            <person name="Turgeon B.G."/>
            <person name="Goodwin S.B."/>
            <person name="Spatafora J.W."/>
            <person name="Crous P.W."/>
            <person name="Grigoriev I.V."/>
        </authorList>
    </citation>
    <scope>NUCLEOTIDE SEQUENCE</scope>
    <source>
        <strain evidence="1">CBS 394.84</strain>
    </source>
</reference>
<dbReference type="Proteomes" id="UP000800039">
    <property type="component" value="Unassembled WGS sequence"/>
</dbReference>
<dbReference type="EMBL" id="ML976619">
    <property type="protein sequence ID" value="KAF1840915.1"/>
    <property type="molecule type" value="Genomic_DNA"/>
</dbReference>
<keyword evidence="2" id="KW-1185">Reference proteome</keyword>
<sequence>CTLLQGATNLVAIFIRTIIKILKDYFLDAAPFINNIRVAGLKSKYNNKKVLDRIY</sequence>
<evidence type="ECO:0000313" key="2">
    <source>
        <dbReference type="Proteomes" id="UP000800039"/>
    </source>
</evidence>
<dbReference type="GeneID" id="63846765"/>
<comment type="caution">
    <text evidence="1">The sequence shown here is derived from an EMBL/GenBank/DDBJ whole genome shotgun (WGS) entry which is preliminary data.</text>
</comment>
<accession>A0A9P4G8D4</accession>
<gene>
    <name evidence="1" type="ORF">K460DRAFT_294784</name>
</gene>
<name>A0A9P4G8D4_9PLEO</name>
<dbReference type="RefSeq" id="XP_040783478.1">
    <property type="nucleotide sequence ID" value="XM_040929513.1"/>
</dbReference>
<dbReference type="AlphaFoldDB" id="A0A9P4G8D4"/>
<feature type="non-terminal residue" evidence="1">
    <location>
        <position position="1"/>
    </location>
</feature>
<organism evidence="1 2">
    <name type="scientific">Cucurbitaria berberidis CBS 394.84</name>
    <dbReference type="NCBI Taxonomy" id="1168544"/>
    <lineage>
        <taxon>Eukaryota</taxon>
        <taxon>Fungi</taxon>
        <taxon>Dikarya</taxon>
        <taxon>Ascomycota</taxon>
        <taxon>Pezizomycotina</taxon>
        <taxon>Dothideomycetes</taxon>
        <taxon>Pleosporomycetidae</taxon>
        <taxon>Pleosporales</taxon>
        <taxon>Pleosporineae</taxon>
        <taxon>Cucurbitariaceae</taxon>
        <taxon>Cucurbitaria</taxon>
    </lineage>
</organism>
<proteinExistence type="predicted"/>
<protein>
    <submittedName>
        <fullName evidence="1">Uncharacterized protein</fullName>
    </submittedName>
</protein>
<evidence type="ECO:0000313" key="1">
    <source>
        <dbReference type="EMBL" id="KAF1840915.1"/>
    </source>
</evidence>